<evidence type="ECO:0000256" key="2">
    <source>
        <dbReference type="ARBA" id="ARBA00022803"/>
    </source>
</evidence>
<evidence type="ECO:0008006" key="7">
    <source>
        <dbReference type="Google" id="ProtNLM"/>
    </source>
</evidence>
<name>A0A1F6V164_9PROT</name>
<evidence type="ECO:0000313" key="5">
    <source>
        <dbReference type="EMBL" id="OGI63372.1"/>
    </source>
</evidence>
<evidence type="ECO:0000313" key="6">
    <source>
        <dbReference type="Proteomes" id="UP000179076"/>
    </source>
</evidence>
<dbReference type="PROSITE" id="PS50005">
    <property type="entry name" value="TPR"/>
    <property type="match status" value="1"/>
</dbReference>
<gene>
    <name evidence="5" type="ORF">A2W18_13205</name>
</gene>
<feature type="chain" id="PRO_5009527112" description="Tetratricopeptide repeat-like domain-containing protein" evidence="4">
    <location>
        <begin position="27"/>
        <end position="569"/>
    </location>
</feature>
<dbReference type="InterPro" id="IPR011990">
    <property type="entry name" value="TPR-like_helical_dom_sf"/>
</dbReference>
<evidence type="ECO:0000256" key="4">
    <source>
        <dbReference type="SAM" id="SignalP"/>
    </source>
</evidence>
<dbReference type="EMBL" id="MFSP01000156">
    <property type="protein sequence ID" value="OGI63372.1"/>
    <property type="molecule type" value="Genomic_DNA"/>
</dbReference>
<dbReference type="AlphaFoldDB" id="A0A1F6V164"/>
<keyword evidence="1" id="KW-0677">Repeat</keyword>
<feature type="non-terminal residue" evidence="5">
    <location>
        <position position="569"/>
    </location>
</feature>
<comment type="caution">
    <text evidence="5">The sequence shown here is derived from an EMBL/GenBank/DDBJ whole genome shotgun (WGS) entry which is preliminary data.</text>
</comment>
<protein>
    <recommendedName>
        <fullName evidence="7">Tetratricopeptide repeat-like domain-containing protein</fullName>
    </recommendedName>
</protein>
<feature type="signal peptide" evidence="4">
    <location>
        <begin position="1"/>
        <end position="26"/>
    </location>
</feature>
<accession>A0A1F6V164</accession>
<sequence>MKSLSNISILSVLLLLLSCAGVSPQASEPERYGGTEAAAAPLDAETLFDILVGELAAQSGQAGIAAESLGRAAERTGDARLAERAALAALFAKQYEAARRAAQLWLEQRPDSPEARETLAASLIELGRSAEARAEFERLLQLAGASNNLDQTFLRVAAVLGRVGNREAAIELMRQLVDQYPDVAAGHFALAHLAVRVGDLDVAAAAVSRALVLKPDWEDAALFKARILVSQKQNVQAQRYFEEFLGSHPGANSVRLHYARFLVDQKQWEKARDQFKQVVAQAPTDADSIFAVALLALQTNRLDEAQTYLKRVLELRPKNDQARIYLGQALEEDKRYAEAAQWYSQVRSEELYVEARSRLAVVTAKQGDIEKAREILRAVPTETDQQRVQLVLAEEQMLRDAKRYRDALAVLNAALERMPGDKELLYARALVAERLDMISLLESDLRAVLTRDPKNANALNALGYTLADRTDRLVEARSLLTQAIEQKPDDPFVLDSFGWLHYREGNTAEAIKYLKRALTIRGDAEIAAHLGEVLWVVGDRGEAETVWTRALHDTPDNEALRAVIKKFKP</sequence>
<evidence type="ECO:0000256" key="3">
    <source>
        <dbReference type="PROSITE-ProRule" id="PRU00339"/>
    </source>
</evidence>
<dbReference type="Gene3D" id="1.25.40.10">
    <property type="entry name" value="Tetratricopeptide repeat domain"/>
    <property type="match status" value="2"/>
</dbReference>
<dbReference type="Pfam" id="PF13432">
    <property type="entry name" value="TPR_16"/>
    <property type="match status" value="3"/>
</dbReference>
<reference evidence="5 6" key="1">
    <citation type="journal article" date="2016" name="Nat. Commun.">
        <title>Thousands of microbial genomes shed light on interconnected biogeochemical processes in an aquifer system.</title>
        <authorList>
            <person name="Anantharaman K."/>
            <person name="Brown C.T."/>
            <person name="Hug L.A."/>
            <person name="Sharon I."/>
            <person name="Castelle C.J."/>
            <person name="Probst A.J."/>
            <person name="Thomas B.C."/>
            <person name="Singh A."/>
            <person name="Wilkins M.J."/>
            <person name="Karaoz U."/>
            <person name="Brodie E.L."/>
            <person name="Williams K.H."/>
            <person name="Hubbard S.S."/>
            <person name="Banfield J.F."/>
        </authorList>
    </citation>
    <scope>NUCLEOTIDE SEQUENCE [LARGE SCALE GENOMIC DNA]</scope>
</reference>
<dbReference type="SMART" id="SM00028">
    <property type="entry name" value="TPR"/>
    <property type="match status" value="7"/>
</dbReference>
<dbReference type="PROSITE" id="PS51257">
    <property type="entry name" value="PROKAR_LIPOPROTEIN"/>
    <property type="match status" value="1"/>
</dbReference>
<dbReference type="Pfam" id="PF13181">
    <property type="entry name" value="TPR_8"/>
    <property type="match status" value="1"/>
</dbReference>
<dbReference type="Proteomes" id="UP000179076">
    <property type="component" value="Unassembled WGS sequence"/>
</dbReference>
<dbReference type="PANTHER" id="PTHR44943:SF8">
    <property type="entry name" value="TPR REPEAT-CONTAINING PROTEIN MJ0263"/>
    <property type="match status" value="1"/>
</dbReference>
<keyword evidence="4" id="KW-0732">Signal</keyword>
<dbReference type="PANTHER" id="PTHR44943">
    <property type="entry name" value="CELLULOSE SYNTHASE OPERON PROTEIN C"/>
    <property type="match status" value="1"/>
</dbReference>
<dbReference type="Pfam" id="PF14559">
    <property type="entry name" value="TPR_19"/>
    <property type="match status" value="1"/>
</dbReference>
<feature type="repeat" description="TPR" evidence="3">
    <location>
        <begin position="286"/>
        <end position="319"/>
    </location>
</feature>
<evidence type="ECO:0000256" key="1">
    <source>
        <dbReference type="ARBA" id="ARBA00022737"/>
    </source>
</evidence>
<dbReference type="SUPFAM" id="SSF48452">
    <property type="entry name" value="TPR-like"/>
    <property type="match status" value="2"/>
</dbReference>
<keyword evidence="2 3" id="KW-0802">TPR repeat</keyword>
<organism evidence="5 6">
    <name type="scientific">Candidatus Muproteobacteria bacterium RBG_16_60_9</name>
    <dbReference type="NCBI Taxonomy" id="1817755"/>
    <lineage>
        <taxon>Bacteria</taxon>
        <taxon>Pseudomonadati</taxon>
        <taxon>Pseudomonadota</taxon>
        <taxon>Candidatus Muproteobacteria</taxon>
    </lineage>
</organism>
<dbReference type="InterPro" id="IPR019734">
    <property type="entry name" value="TPR_rpt"/>
</dbReference>
<proteinExistence type="predicted"/>
<dbReference type="InterPro" id="IPR051685">
    <property type="entry name" value="Ycf3/AcsC/BcsC/TPR_MFPF"/>
</dbReference>